<dbReference type="AlphaFoldDB" id="A0A9Q3E656"/>
<keyword evidence="2" id="KW-1185">Reference proteome</keyword>
<dbReference type="OrthoDB" id="3158924at2759"/>
<dbReference type="EMBL" id="AVOT02022504">
    <property type="protein sequence ID" value="MBW0511967.1"/>
    <property type="molecule type" value="Genomic_DNA"/>
</dbReference>
<accession>A0A9Q3E656</accession>
<organism evidence="1 2">
    <name type="scientific">Austropuccinia psidii MF-1</name>
    <dbReference type="NCBI Taxonomy" id="1389203"/>
    <lineage>
        <taxon>Eukaryota</taxon>
        <taxon>Fungi</taxon>
        <taxon>Dikarya</taxon>
        <taxon>Basidiomycota</taxon>
        <taxon>Pucciniomycotina</taxon>
        <taxon>Pucciniomycetes</taxon>
        <taxon>Pucciniales</taxon>
        <taxon>Sphaerophragmiaceae</taxon>
        <taxon>Austropuccinia</taxon>
    </lineage>
</organism>
<name>A0A9Q3E656_9BASI</name>
<evidence type="ECO:0000313" key="2">
    <source>
        <dbReference type="Proteomes" id="UP000765509"/>
    </source>
</evidence>
<dbReference type="GO" id="GO:0003676">
    <property type="term" value="F:nucleic acid binding"/>
    <property type="evidence" value="ECO:0007669"/>
    <property type="project" value="InterPro"/>
</dbReference>
<gene>
    <name evidence="1" type="ORF">O181_051682</name>
</gene>
<evidence type="ECO:0000313" key="1">
    <source>
        <dbReference type="EMBL" id="MBW0511967.1"/>
    </source>
</evidence>
<dbReference type="InterPro" id="IPR036397">
    <property type="entry name" value="RNaseH_sf"/>
</dbReference>
<dbReference type="Gene3D" id="3.30.420.10">
    <property type="entry name" value="Ribonuclease H-like superfamily/Ribonuclease H"/>
    <property type="match status" value="1"/>
</dbReference>
<dbReference type="Proteomes" id="UP000765509">
    <property type="component" value="Unassembled WGS sequence"/>
</dbReference>
<proteinExistence type="predicted"/>
<reference evidence="1" key="1">
    <citation type="submission" date="2021-03" db="EMBL/GenBank/DDBJ databases">
        <title>Draft genome sequence of rust myrtle Austropuccinia psidii MF-1, a brazilian biotype.</title>
        <authorList>
            <person name="Quecine M.C."/>
            <person name="Pachon D.M.R."/>
            <person name="Bonatelli M.L."/>
            <person name="Correr F.H."/>
            <person name="Franceschini L.M."/>
            <person name="Leite T.F."/>
            <person name="Margarido G.R.A."/>
            <person name="Almeida C.A."/>
            <person name="Ferrarezi J.A."/>
            <person name="Labate C.A."/>
        </authorList>
    </citation>
    <scope>NUCLEOTIDE SEQUENCE</scope>
    <source>
        <strain evidence="1">MF-1</strain>
    </source>
</reference>
<comment type="caution">
    <text evidence="1">The sequence shown here is derived from an EMBL/GenBank/DDBJ whole genome shotgun (WGS) entry which is preliminary data.</text>
</comment>
<protein>
    <submittedName>
        <fullName evidence="1">Uncharacterized protein</fullName>
    </submittedName>
</protein>
<sequence>MLHEFELPFKLYIDLASNQGLGASLHQRKVIDGEPREGVICYISRKLKDPEARCQKENRKHGEKYGLLQHIEELKAPWETINMDWVTRLVPGGKENFNACLVIGDSSHHSQTDGLDARMIQTMEDIIRRFCAYGIQYKYQGGYTHDWVKLLPARQLAHNTSQKSTTGKSTSLVEKGWNPLIPVDHFKKNLLTLHPNAKYFHVMWNRAWDKASGCIVEAEEYKKRI</sequence>